<gene>
    <name evidence="15" type="ORF">DM01DRAFT_1409982</name>
</gene>
<feature type="chain" id="PRO_5012213979" evidence="11">
    <location>
        <begin position="25"/>
        <end position="874"/>
    </location>
</feature>
<evidence type="ECO:0000256" key="11">
    <source>
        <dbReference type="SAM" id="SignalP"/>
    </source>
</evidence>
<evidence type="ECO:0000313" key="15">
    <source>
        <dbReference type="EMBL" id="ORX48325.1"/>
    </source>
</evidence>
<feature type="domain" description="PA" evidence="13">
    <location>
        <begin position="382"/>
        <end position="457"/>
    </location>
</feature>
<keyword evidence="4 9" id="KW-0645">Protease</keyword>
<keyword evidence="3" id="KW-0964">Secreted</keyword>
<keyword evidence="16" id="KW-1185">Reference proteome</keyword>
<dbReference type="GO" id="GO:0016020">
    <property type="term" value="C:membrane"/>
    <property type="evidence" value="ECO:0007669"/>
    <property type="project" value="InterPro"/>
</dbReference>
<dbReference type="OrthoDB" id="206201at2759"/>
<dbReference type="InterPro" id="IPR050131">
    <property type="entry name" value="Peptidase_S8_subtilisin-like"/>
</dbReference>
<dbReference type="Pfam" id="PF02225">
    <property type="entry name" value="PA"/>
    <property type="match status" value="1"/>
</dbReference>
<evidence type="ECO:0000256" key="1">
    <source>
        <dbReference type="ARBA" id="ARBA00011073"/>
    </source>
</evidence>
<dbReference type="InterPro" id="IPR022398">
    <property type="entry name" value="Peptidase_S8_His-AS"/>
</dbReference>
<comment type="caution">
    <text evidence="15">The sequence shown here is derived from an EMBL/GenBank/DDBJ whole genome shotgun (WGS) entry which is preliminary data.</text>
</comment>
<evidence type="ECO:0000256" key="4">
    <source>
        <dbReference type="ARBA" id="ARBA00022670"/>
    </source>
</evidence>
<dbReference type="PROSITE" id="PS00136">
    <property type="entry name" value="SUBTILASE_ASP"/>
    <property type="match status" value="1"/>
</dbReference>
<dbReference type="GO" id="GO:0006508">
    <property type="term" value="P:proteolysis"/>
    <property type="evidence" value="ECO:0007669"/>
    <property type="project" value="UniProtKB-KW"/>
</dbReference>
<keyword evidence="6 9" id="KW-0378">Hydrolase</keyword>
<dbReference type="SUPFAM" id="SSF52025">
    <property type="entry name" value="PA domain"/>
    <property type="match status" value="1"/>
</dbReference>
<evidence type="ECO:0000256" key="6">
    <source>
        <dbReference type="ARBA" id="ARBA00022801"/>
    </source>
</evidence>
<dbReference type="InterPro" id="IPR003137">
    <property type="entry name" value="PA_domain"/>
</dbReference>
<feature type="active site" description="Charge relay system" evidence="8 9">
    <location>
        <position position="167"/>
    </location>
</feature>
<dbReference type="PANTHER" id="PTHR43806:SF66">
    <property type="entry name" value="SERIN ENDOPEPTIDASE"/>
    <property type="match status" value="1"/>
</dbReference>
<accession>A0A1X2G9C2</accession>
<dbReference type="Gene3D" id="3.40.50.200">
    <property type="entry name" value="Peptidase S8/S53 domain"/>
    <property type="match status" value="1"/>
</dbReference>
<dbReference type="InterPro" id="IPR046450">
    <property type="entry name" value="PA_dom_sf"/>
</dbReference>
<evidence type="ECO:0000259" key="12">
    <source>
        <dbReference type="Pfam" id="PF00082"/>
    </source>
</evidence>
<dbReference type="Gene3D" id="3.50.30.30">
    <property type="match status" value="1"/>
</dbReference>
<evidence type="ECO:0000256" key="5">
    <source>
        <dbReference type="ARBA" id="ARBA00022729"/>
    </source>
</evidence>
<evidence type="ECO:0000256" key="8">
    <source>
        <dbReference type="PIRSR" id="PIRSR615500-1"/>
    </source>
</evidence>
<dbReference type="SUPFAM" id="SSF52743">
    <property type="entry name" value="Subtilisin-like"/>
    <property type="match status" value="1"/>
</dbReference>
<evidence type="ECO:0000256" key="7">
    <source>
        <dbReference type="ARBA" id="ARBA00022825"/>
    </source>
</evidence>
<proteinExistence type="inferred from homology"/>
<dbReference type="PANTHER" id="PTHR43806">
    <property type="entry name" value="PEPTIDASE S8"/>
    <property type="match status" value="1"/>
</dbReference>
<dbReference type="PROSITE" id="PS51892">
    <property type="entry name" value="SUBTILASE"/>
    <property type="match status" value="1"/>
</dbReference>
<feature type="domain" description="Peptidase S8/S53" evidence="12">
    <location>
        <begin position="158"/>
        <end position="545"/>
    </location>
</feature>
<protein>
    <submittedName>
        <fullName evidence="15">Subtilisin-like protein</fullName>
    </submittedName>
</protein>
<dbReference type="InterPro" id="IPR000209">
    <property type="entry name" value="Peptidase_S8/S53_dom"/>
</dbReference>
<evidence type="ECO:0000256" key="10">
    <source>
        <dbReference type="RuleBase" id="RU003355"/>
    </source>
</evidence>
<feature type="domain" description="C5a peptidase/Subtilisin-like protease SBT2-like Fn3-like" evidence="14">
    <location>
        <begin position="605"/>
        <end position="721"/>
    </location>
</feature>
<evidence type="ECO:0000256" key="9">
    <source>
        <dbReference type="PROSITE-ProRule" id="PRU01240"/>
    </source>
</evidence>
<dbReference type="PROSITE" id="PS00137">
    <property type="entry name" value="SUBTILASE_HIS"/>
    <property type="match status" value="1"/>
</dbReference>
<feature type="signal peptide" evidence="11">
    <location>
        <begin position="1"/>
        <end position="24"/>
    </location>
</feature>
<evidence type="ECO:0000259" key="14">
    <source>
        <dbReference type="Pfam" id="PF06280"/>
    </source>
</evidence>
<dbReference type="GO" id="GO:0004252">
    <property type="term" value="F:serine-type endopeptidase activity"/>
    <property type="evidence" value="ECO:0007669"/>
    <property type="project" value="UniProtKB-UniRule"/>
</dbReference>
<keyword evidence="2" id="KW-0134">Cell wall</keyword>
<dbReference type="InterPro" id="IPR023827">
    <property type="entry name" value="Peptidase_S8_Asp-AS"/>
</dbReference>
<dbReference type="InterPro" id="IPR036852">
    <property type="entry name" value="Peptidase_S8/S53_dom_sf"/>
</dbReference>
<dbReference type="Gene3D" id="2.60.40.1710">
    <property type="entry name" value="Subtilisin-like superfamily"/>
    <property type="match status" value="1"/>
</dbReference>
<evidence type="ECO:0000259" key="13">
    <source>
        <dbReference type="Pfam" id="PF02225"/>
    </source>
</evidence>
<dbReference type="STRING" id="101127.A0A1X2G9C2"/>
<sequence length="874" mass="91494">MKSSITFVPLLTVAALCLQGSVEALNHHKFKPNHDATTLLKGRYIVELNHHNTLPNFVQTFSQSLDNAHVHEQFSHPIFSGMSFSLNGPSDADAEKLHSLLDSDDVVAIYPSRAVQRPSIQAQPLAADVPYSAEQIQQMMPHSLTQVDRVHSELGNTGKGIVVGVIDSGVDYLHPALGGGFGKGFKVALGEDLVGDAYNGTNAPKRGGPPLDNCGASTGAEGHGTHVSGIIAGHNANFTGVAPDATLGMWRVFGCTGTATDDVIVRALLAASDAGCDLLSLSLGDLSGWSETADAIVAARIVAKGTPVIIAAGNAGADGAFTVGTPSTGPGVFSVASYDNVNNLVNKFTTTGVDMKIEYVPAAPGAIPSGELAIGDNNIGSTVDACSPSTIPDTVKGKYALVKRGSCTFVEKGTNLKSKGAIGMVVYNNAGNTAFGPSAGGVGIGIVGIGQGDGEALAAALKKGTKITITFGSELFVVPVTSGKTVSSFSSVGASYELELKPNAGGPGGYIFSTLPRYLGSWGLMSGTSMATPYVSGSVALYLKSLGKAKRPNPAYIEEVFQNYGYQAPAVNGDSHIDTPLRQGAGLIQVYDALTQHIHVSPAQISFNDTSSNKYKSHTLTLTNNGNTTVAYAISNNVSLAVVPYNLAKFGYGYQSPINYSTDAASLRLSKKTIKVAAGKSVKINVKVSPPKTDPKEHIMYGGYVQFKATTPSTPDVTVPYFGIVGRQKDLPIFDEGTPFLSNDAQGDSTIPNNQTIIIHSNANSNDSAVYIITRFVTPSPLFQAHVLDAKSGKVVGAAVPDQPFTPRNTFKPDNQIDVFGFDGTVYSATGSQAKAKPLPKGTYVLKLQALHMFGNPKKTSDWDSWTSGKIQIQ</sequence>
<comment type="similarity">
    <text evidence="1 9 10">Belongs to the peptidase S8 family.</text>
</comment>
<evidence type="ECO:0000256" key="2">
    <source>
        <dbReference type="ARBA" id="ARBA00022512"/>
    </source>
</evidence>
<dbReference type="InterPro" id="IPR010435">
    <property type="entry name" value="C5a/SBT2-like_Fn3"/>
</dbReference>
<dbReference type="Pfam" id="PF00082">
    <property type="entry name" value="Peptidase_S8"/>
    <property type="match status" value="1"/>
</dbReference>
<feature type="active site" description="Charge relay system" evidence="8 9">
    <location>
        <position position="529"/>
    </location>
</feature>
<dbReference type="Pfam" id="PF06280">
    <property type="entry name" value="fn3_5"/>
    <property type="match status" value="1"/>
</dbReference>
<dbReference type="InterPro" id="IPR015500">
    <property type="entry name" value="Peptidase_S8_subtilisin-rel"/>
</dbReference>
<evidence type="ECO:0000313" key="16">
    <source>
        <dbReference type="Proteomes" id="UP000242146"/>
    </source>
</evidence>
<organism evidence="15 16">
    <name type="scientific">Hesseltinella vesiculosa</name>
    <dbReference type="NCBI Taxonomy" id="101127"/>
    <lineage>
        <taxon>Eukaryota</taxon>
        <taxon>Fungi</taxon>
        <taxon>Fungi incertae sedis</taxon>
        <taxon>Mucoromycota</taxon>
        <taxon>Mucoromycotina</taxon>
        <taxon>Mucoromycetes</taxon>
        <taxon>Mucorales</taxon>
        <taxon>Cunninghamellaceae</taxon>
        <taxon>Hesseltinella</taxon>
    </lineage>
</organism>
<evidence type="ECO:0000256" key="3">
    <source>
        <dbReference type="ARBA" id="ARBA00022525"/>
    </source>
</evidence>
<name>A0A1X2G9C2_9FUNG</name>
<keyword evidence="7 9" id="KW-0720">Serine protease</keyword>
<feature type="active site" description="Charge relay system" evidence="8 9">
    <location>
        <position position="223"/>
    </location>
</feature>
<dbReference type="Proteomes" id="UP000242146">
    <property type="component" value="Unassembled WGS sequence"/>
</dbReference>
<reference evidence="15 16" key="1">
    <citation type="submission" date="2016-07" db="EMBL/GenBank/DDBJ databases">
        <title>Pervasive Adenine N6-methylation of Active Genes in Fungi.</title>
        <authorList>
            <consortium name="DOE Joint Genome Institute"/>
            <person name="Mondo S.J."/>
            <person name="Dannebaum R.O."/>
            <person name="Kuo R.C."/>
            <person name="Labutti K."/>
            <person name="Haridas S."/>
            <person name="Kuo A."/>
            <person name="Salamov A."/>
            <person name="Ahrendt S.R."/>
            <person name="Lipzen A."/>
            <person name="Sullivan W."/>
            <person name="Andreopoulos W.B."/>
            <person name="Clum A."/>
            <person name="Lindquist E."/>
            <person name="Daum C."/>
            <person name="Ramamoorthy G.K."/>
            <person name="Gryganskyi A."/>
            <person name="Culley D."/>
            <person name="Magnuson J.K."/>
            <person name="James T.Y."/>
            <person name="O'Malley M.A."/>
            <person name="Stajich J.E."/>
            <person name="Spatafora J.W."/>
            <person name="Visel A."/>
            <person name="Grigoriev I.V."/>
        </authorList>
    </citation>
    <scope>NUCLEOTIDE SEQUENCE [LARGE SCALE GENOMIC DNA]</scope>
    <source>
        <strain evidence="15 16">NRRL 3301</strain>
    </source>
</reference>
<dbReference type="EMBL" id="MCGT01000030">
    <property type="protein sequence ID" value="ORX48325.1"/>
    <property type="molecule type" value="Genomic_DNA"/>
</dbReference>
<dbReference type="PROSITE" id="PS00138">
    <property type="entry name" value="SUBTILASE_SER"/>
    <property type="match status" value="1"/>
</dbReference>
<dbReference type="GO" id="GO:0005615">
    <property type="term" value="C:extracellular space"/>
    <property type="evidence" value="ECO:0007669"/>
    <property type="project" value="TreeGrafter"/>
</dbReference>
<keyword evidence="5 11" id="KW-0732">Signal</keyword>
<dbReference type="InterPro" id="IPR023828">
    <property type="entry name" value="Peptidase_S8_Ser-AS"/>
</dbReference>
<dbReference type="PRINTS" id="PR00723">
    <property type="entry name" value="SUBTILISIN"/>
</dbReference>
<dbReference type="AlphaFoldDB" id="A0A1X2G9C2"/>